<feature type="signal peptide" evidence="2">
    <location>
        <begin position="1"/>
        <end position="21"/>
    </location>
</feature>
<feature type="chain" id="PRO_5045668167" evidence="2">
    <location>
        <begin position="22"/>
        <end position="133"/>
    </location>
</feature>
<feature type="region of interest" description="Disordered" evidence="1">
    <location>
        <begin position="102"/>
        <end position="133"/>
    </location>
</feature>
<gene>
    <name evidence="3" type="ORF">GCM10009765_42580</name>
</gene>
<accession>A0ABN2HIP2</accession>
<keyword evidence="4" id="KW-1185">Reference proteome</keyword>
<dbReference type="Proteomes" id="UP001500618">
    <property type="component" value="Unassembled WGS sequence"/>
</dbReference>
<dbReference type="EMBL" id="BAAANY010000015">
    <property type="protein sequence ID" value="GAA1688600.1"/>
    <property type="molecule type" value="Genomic_DNA"/>
</dbReference>
<proteinExistence type="predicted"/>
<keyword evidence="2" id="KW-0732">Signal</keyword>
<name>A0ABN2HIP2_9ACTN</name>
<organism evidence="3 4">
    <name type="scientific">Fodinicola feengrottensis</name>
    <dbReference type="NCBI Taxonomy" id="435914"/>
    <lineage>
        <taxon>Bacteria</taxon>
        <taxon>Bacillati</taxon>
        <taxon>Actinomycetota</taxon>
        <taxon>Actinomycetes</taxon>
        <taxon>Mycobacteriales</taxon>
        <taxon>Fodinicola</taxon>
    </lineage>
</organism>
<evidence type="ECO:0000256" key="2">
    <source>
        <dbReference type="SAM" id="SignalP"/>
    </source>
</evidence>
<comment type="caution">
    <text evidence="3">The sequence shown here is derived from an EMBL/GenBank/DDBJ whole genome shotgun (WGS) entry which is preliminary data.</text>
</comment>
<sequence length="133" mass="14326">MARLKAVWAAQMSALIKAVRAAQMSALIKAVRAAQMSALVKAVTVRVRRLVYQTRENPTPTPKGGVGVGFSRAYCRSARYFWRLRRGRRRLRLRESAFVGPAKTAGPTKADAPAGGATTSAWRPMAPDGAGSV</sequence>
<protein>
    <submittedName>
        <fullName evidence="3">Uncharacterized protein</fullName>
    </submittedName>
</protein>
<evidence type="ECO:0000313" key="4">
    <source>
        <dbReference type="Proteomes" id="UP001500618"/>
    </source>
</evidence>
<evidence type="ECO:0000313" key="3">
    <source>
        <dbReference type="EMBL" id="GAA1688600.1"/>
    </source>
</evidence>
<evidence type="ECO:0000256" key="1">
    <source>
        <dbReference type="SAM" id="MobiDB-lite"/>
    </source>
</evidence>
<reference evidence="3 4" key="1">
    <citation type="journal article" date="2019" name="Int. J. Syst. Evol. Microbiol.">
        <title>The Global Catalogue of Microorganisms (GCM) 10K type strain sequencing project: providing services to taxonomists for standard genome sequencing and annotation.</title>
        <authorList>
            <consortium name="The Broad Institute Genomics Platform"/>
            <consortium name="The Broad Institute Genome Sequencing Center for Infectious Disease"/>
            <person name="Wu L."/>
            <person name="Ma J."/>
        </authorList>
    </citation>
    <scope>NUCLEOTIDE SEQUENCE [LARGE SCALE GENOMIC DNA]</scope>
    <source>
        <strain evidence="3 4">JCM 14718</strain>
    </source>
</reference>